<dbReference type="Proteomes" id="UP000051952">
    <property type="component" value="Unassembled WGS sequence"/>
</dbReference>
<keyword evidence="4" id="KW-1133">Transmembrane helix</keyword>
<accession>A0A0S4KPY1</accession>
<dbReference type="Pfam" id="PF16076">
    <property type="entry name" value="Acyltransf_C"/>
    <property type="match status" value="1"/>
</dbReference>
<dbReference type="SUPFAM" id="SSF69593">
    <property type="entry name" value="Glycerol-3-phosphate (1)-acyltransferase"/>
    <property type="match status" value="1"/>
</dbReference>
<evidence type="ECO:0000256" key="3">
    <source>
        <dbReference type="ARBA" id="ARBA00023315"/>
    </source>
</evidence>
<evidence type="ECO:0000256" key="1">
    <source>
        <dbReference type="ARBA" id="ARBA00008655"/>
    </source>
</evidence>
<evidence type="ECO:0000259" key="5">
    <source>
        <dbReference type="SMART" id="SM00563"/>
    </source>
</evidence>
<keyword evidence="4" id="KW-0812">Transmembrane</keyword>
<dbReference type="VEuPathDB" id="TriTrypDB:BSAL_48770"/>
<evidence type="ECO:0000256" key="4">
    <source>
        <dbReference type="SAM" id="Phobius"/>
    </source>
</evidence>
<dbReference type="EMBL" id="CYKH01002252">
    <property type="protein sequence ID" value="CUI15630.1"/>
    <property type="molecule type" value="Genomic_DNA"/>
</dbReference>
<gene>
    <name evidence="6" type="ORF">BSAL_48770</name>
</gene>
<dbReference type="GO" id="GO:0016746">
    <property type="term" value="F:acyltransferase activity"/>
    <property type="evidence" value="ECO:0007669"/>
    <property type="project" value="UniProtKB-KW"/>
</dbReference>
<keyword evidence="7" id="KW-1185">Reference proteome</keyword>
<keyword evidence="2 6" id="KW-0808">Transferase</keyword>
<evidence type="ECO:0000256" key="2">
    <source>
        <dbReference type="ARBA" id="ARBA00022679"/>
    </source>
</evidence>
<sequence length="335" mass="39173">MSFLARLYFSVKAIVVILFLCMTLAPIVPIMCLVWVIVRPFSRVVYLKFASFLQMSWLSVEVFTFEILSNVKLRITGDVPTPEPALCISNHITHDYVMIYSLAYRTGTLADTRAIIKNSIKYTPFLGPAVYMCYWPFISRNFQKDIRTLKSLFKLYREADMPAQIWIFPEGTRLAEDKLKSSQEYAAKKGYPVWNNVMLPKYRGFSTALDSMKETFHRINDVTIQFEGWPDERIPGLWDIFAADTRVPHTLHIHIKRHNIADVPENDEGRQKWLMDRFEEKEALINDYKKNNRRFPGKELSMNIVLSQIIVHPLVWGIGSFAACFASWYYYPYQF</sequence>
<organism evidence="6 7">
    <name type="scientific">Bodo saltans</name>
    <name type="common">Flagellated protozoan</name>
    <dbReference type="NCBI Taxonomy" id="75058"/>
    <lineage>
        <taxon>Eukaryota</taxon>
        <taxon>Discoba</taxon>
        <taxon>Euglenozoa</taxon>
        <taxon>Kinetoplastea</taxon>
        <taxon>Metakinetoplastina</taxon>
        <taxon>Eubodonida</taxon>
        <taxon>Bodonidae</taxon>
        <taxon>Bodo</taxon>
    </lineage>
</organism>
<evidence type="ECO:0000313" key="7">
    <source>
        <dbReference type="Proteomes" id="UP000051952"/>
    </source>
</evidence>
<dbReference type="InterPro" id="IPR002123">
    <property type="entry name" value="Plipid/glycerol_acylTrfase"/>
</dbReference>
<feature type="transmembrane region" description="Helical" evidence="4">
    <location>
        <begin position="304"/>
        <end position="331"/>
    </location>
</feature>
<protein>
    <submittedName>
        <fullName evidence="6">Acyltransferase-like protein, putative</fullName>
    </submittedName>
</protein>
<reference evidence="7" key="1">
    <citation type="submission" date="2015-09" db="EMBL/GenBank/DDBJ databases">
        <authorList>
            <consortium name="Pathogen Informatics"/>
        </authorList>
    </citation>
    <scope>NUCLEOTIDE SEQUENCE [LARGE SCALE GENOMIC DNA]</scope>
    <source>
        <strain evidence="7">Lake Konstanz</strain>
    </source>
</reference>
<dbReference type="OMA" id="EQECSTW"/>
<dbReference type="GO" id="GO:0012505">
    <property type="term" value="C:endomembrane system"/>
    <property type="evidence" value="ECO:0007669"/>
    <property type="project" value="TreeGrafter"/>
</dbReference>
<proteinExistence type="inferred from homology"/>
<evidence type="ECO:0000313" key="6">
    <source>
        <dbReference type="EMBL" id="CUI15630.1"/>
    </source>
</evidence>
<feature type="transmembrane region" description="Helical" evidence="4">
    <location>
        <begin position="12"/>
        <end position="38"/>
    </location>
</feature>
<dbReference type="Pfam" id="PF01553">
    <property type="entry name" value="Acyltransferase"/>
    <property type="match status" value="1"/>
</dbReference>
<keyword evidence="4" id="KW-0472">Membrane</keyword>
<dbReference type="SMART" id="SM00563">
    <property type="entry name" value="PlsC"/>
    <property type="match status" value="1"/>
</dbReference>
<feature type="domain" description="Phospholipid/glycerol acyltransferase" evidence="5">
    <location>
        <begin position="85"/>
        <end position="206"/>
    </location>
</feature>
<dbReference type="CDD" id="cd07990">
    <property type="entry name" value="LPLAT_LCLAT1-like"/>
    <property type="match status" value="1"/>
</dbReference>
<dbReference type="PANTHER" id="PTHR10983:SF16">
    <property type="entry name" value="LYSOCARDIOLIPIN ACYLTRANSFERASE 1"/>
    <property type="match status" value="1"/>
</dbReference>
<comment type="similarity">
    <text evidence="1">Belongs to the 1-acyl-sn-glycerol-3-phosphate acyltransferase family.</text>
</comment>
<dbReference type="AlphaFoldDB" id="A0A0S4KPY1"/>
<dbReference type="InterPro" id="IPR032098">
    <property type="entry name" value="Acyltransf_C"/>
</dbReference>
<name>A0A0S4KPY1_BODSA</name>
<dbReference type="OrthoDB" id="189226at2759"/>
<dbReference type="PANTHER" id="PTHR10983">
    <property type="entry name" value="1-ACYLGLYCEROL-3-PHOSPHATE ACYLTRANSFERASE-RELATED"/>
    <property type="match status" value="1"/>
</dbReference>
<keyword evidence="3 6" id="KW-0012">Acyltransferase</keyword>